<feature type="region of interest" description="Disordered" evidence="2">
    <location>
        <begin position="459"/>
        <end position="478"/>
    </location>
</feature>
<feature type="region of interest" description="Disordered" evidence="2">
    <location>
        <begin position="422"/>
        <end position="449"/>
    </location>
</feature>
<dbReference type="InterPro" id="IPR006993">
    <property type="entry name" value="Glut_rich_SH3-bd"/>
</dbReference>
<dbReference type="PANTHER" id="PTHR12232">
    <property type="entry name" value="SH3 DOMAIN-BINDING GLUTAMIC ACID-RICH-LIKE PROTEIN"/>
    <property type="match status" value="1"/>
</dbReference>
<gene>
    <name evidence="3" type="ORF">CU098_001980</name>
</gene>
<dbReference type="Pfam" id="PF04908">
    <property type="entry name" value="SH3BGR"/>
    <property type="match status" value="1"/>
</dbReference>
<comment type="caution">
    <text evidence="3">The sequence shown here is derived from an EMBL/GenBank/DDBJ whole genome shotgun (WGS) entry which is preliminary data.</text>
</comment>
<dbReference type="SUPFAM" id="SSF52833">
    <property type="entry name" value="Thioredoxin-like"/>
    <property type="match status" value="1"/>
</dbReference>
<organism evidence="3 4">
    <name type="scientific">Rhizopus stolonifer</name>
    <name type="common">Rhizopus nigricans</name>
    <dbReference type="NCBI Taxonomy" id="4846"/>
    <lineage>
        <taxon>Eukaryota</taxon>
        <taxon>Fungi</taxon>
        <taxon>Fungi incertae sedis</taxon>
        <taxon>Mucoromycota</taxon>
        <taxon>Mucoromycotina</taxon>
        <taxon>Mucoromycetes</taxon>
        <taxon>Mucorales</taxon>
        <taxon>Mucorineae</taxon>
        <taxon>Rhizopodaceae</taxon>
        <taxon>Rhizopus</taxon>
    </lineage>
</organism>
<comment type="similarity">
    <text evidence="1">Belongs to the SH3BGR family.</text>
</comment>
<dbReference type="AlphaFoldDB" id="A0A367KCQ7"/>
<proteinExistence type="inferred from homology"/>
<dbReference type="EMBL" id="PJQM01001884">
    <property type="protein sequence ID" value="RCI00034.1"/>
    <property type="molecule type" value="Genomic_DNA"/>
</dbReference>
<name>A0A367KCQ7_RHIST</name>
<keyword evidence="4" id="KW-1185">Reference proteome</keyword>
<dbReference type="Gene3D" id="3.40.30.10">
    <property type="entry name" value="Glutaredoxin"/>
    <property type="match status" value="1"/>
</dbReference>
<evidence type="ECO:0000313" key="4">
    <source>
        <dbReference type="Proteomes" id="UP000253551"/>
    </source>
</evidence>
<dbReference type="InterPro" id="IPR036249">
    <property type="entry name" value="Thioredoxin-like_sf"/>
</dbReference>
<dbReference type="OrthoDB" id="9932926at2759"/>
<dbReference type="GO" id="GO:0005737">
    <property type="term" value="C:cytoplasm"/>
    <property type="evidence" value="ECO:0007669"/>
    <property type="project" value="TreeGrafter"/>
</dbReference>
<evidence type="ECO:0000313" key="3">
    <source>
        <dbReference type="EMBL" id="RCI00034.1"/>
    </source>
</evidence>
<feature type="region of interest" description="Disordered" evidence="2">
    <location>
        <begin position="1"/>
        <end position="127"/>
    </location>
</feature>
<evidence type="ECO:0000256" key="2">
    <source>
        <dbReference type="SAM" id="MobiDB-lite"/>
    </source>
</evidence>
<feature type="compositionally biased region" description="Polar residues" evidence="2">
    <location>
        <begin position="425"/>
        <end position="438"/>
    </location>
</feature>
<feature type="compositionally biased region" description="Basic residues" evidence="2">
    <location>
        <begin position="1"/>
        <end position="11"/>
    </location>
</feature>
<dbReference type="PANTHER" id="PTHR12232:SF0">
    <property type="entry name" value="THIOREDOXIN DOMAIN-CONTAINING PROTEIN"/>
    <property type="match status" value="1"/>
</dbReference>
<protein>
    <submittedName>
        <fullName evidence="3">Uncharacterized protein</fullName>
    </submittedName>
</protein>
<accession>A0A367KCQ7</accession>
<feature type="compositionally biased region" description="Polar residues" evidence="2">
    <location>
        <begin position="53"/>
        <end position="72"/>
    </location>
</feature>
<dbReference type="Proteomes" id="UP000253551">
    <property type="component" value="Unassembled WGS sequence"/>
</dbReference>
<dbReference type="InterPro" id="IPR051033">
    <property type="entry name" value="SH3BGR"/>
</dbReference>
<sequence length="684" mass="77842">MVCLGPRKKEKKTTEERGVKKTSRLKPPSTTKPAVARASVDSQLPKPNPRASILSNKKTPATKTTSRPTSVASVAKPAPKTRPSIASIRATAATAVKNTAAKAAKSTTKKTAPAPAPASAPAKRFPISEMKEEVKGLKAKNEENLKLIADQKAELELLKKQLNGHQEHDTAQEELNLKEKEIEELKVKQQELSLRESEIEELRIKLEQMNTPAEELAEKQRQLDEKEAELKEQKKLFDEKSPEIDQVALQLEELKTQNLDAVHQLADKEKELEELRSLINNNPTVEKEEDKEKALKKIEELNKQLEVQKRTHEESLRLHEKALAEKDELLKEQQVAIDSLEGNHVEEMRELKTAQTAKILALKKRHKDDKAQLEEQLETVRSEAKKNPAEDIINDHLEKMLQEFEQQEHTFAVQIQDLEQEHQSELSSLQDNQNTQMSKLKKTHGQNRETWTERYLPTEAVSWPSPTQQPKLRPTPSLVESKSKTLLRVLGNLPEYQKSEPVLTPLDPKKVQVYYSSVSANSIIKKNQEQIQQLLQSNNIKFTLVDVASSEHARQYAKKANNNGRSEGRIKEFPQLFVGGEYRGQFNDLVDAIDGGQLDELLHPAKERQFTEQEKAYIRKAEMNEELGQQKMLPPPIPTTLPKLKPVKQINKVQPLKDYDEDEELLRMIALELEEGKELDLDNL</sequence>
<reference evidence="3 4" key="1">
    <citation type="journal article" date="2018" name="G3 (Bethesda)">
        <title>Phylogenetic and Phylogenomic Definition of Rhizopus Species.</title>
        <authorList>
            <person name="Gryganskyi A.P."/>
            <person name="Golan J."/>
            <person name="Dolatabadi S."/>
            <person name="Mondo S."/>
            <person name="Robb S."/>
            <person name="Idnurm A."/>
            <person name="Muszewska A."/>
            <person name="Steczkiewicz K."/>
            <person name="Masonjones S."/>
            <person name="Liao H.L."/>
            <person name="Gajdeczka M.T."/>
            <person name="Anike F."/>
            <person name="Vuek A."/>
            <person name="Anishchenko I.M."/>
            <person name="Voigt K."/>
            <person name="de Hoog G.S."/>
            <person name="Smith M.E."/>
            <person name="Heitman J."/>
            <person name="Vilgalys R."/>
            <person name="Stajich J.E."/>
        </authorList>
    </citation>
    <scope>NUCLEOTIDE SEQUENCE [LARGE SCALE GENOMIC DNA]</scope>
    <source>
        <strain evidence="3 4">LSU 92-RS-03</strain>
    </source>
</reference>
<evidence type="ECO:0000256" key="1">
    <source>
        <dbReference type="ARBA" id="ARBA00007764"/>
    </source>
</evidence>
<feature type="compositionally biased region" description="Low complexity" evidence="2">
    <location>
        <begin position="82"/>
        <end position="123"/>
    </location>
</feature>
<dbReference type="PROSITE" id="PS51354">
    <property type="entry name" value="GLUTAREDOXIN_2"/>
    <property type="match status" value="1"/>
</dbReference>